<keyword evidence="2" id="KW-1185">Reference proteome</keyword>
<evidence type="ECO:0000313" key="1">
    <source>
        <dbReference type="EMBL" id="KOO50696.1"/>
    </source>
</evidence>
<dbReference type="STRING" id="284581.AMD01_02840"/>
<sequence length="187" mass="22213">MMIIVLLVLFLCIISSISFWRLKKRWISLLLFSPVFIVMSFVGFVFFNSWYHVSPKDVSFEIQQQNQTYTVKGHWSKPLDFYRFPTDFIAIDTGKQGVPITMKRPRIHNHKSLHRSFLDSEVRHWLNEQKINTPSLTLFDVRASRSMQFSFTLPQGIDPSSLKIYYIHVREDPMDPLTFWKKRIVLP</sequence>
<evidence type="ECO:0000313" key="2">
    <source>
        <dbReference type="Proteomes" id="UP000037558"/>
    </source>
</evidence>
<dbReference type="Proteomes" id="UP000037558">
    <property type="component" value="Unassembled WGS sequence"/>
</dbReference>
<reference evidence="2" key="1">
    <citation type="submission" date="2015-08" db="EMBL/GenBank/DDBJ databases">
        <title>Fjat-14210 dsm16467.</title>
        <authorList>
            <person name="Liu B."/>
            <person name="Wang J."/>
            <person name="Zhu Y."/>
            <person name="Liu G."/>
            <person name="Chen Q."/>
            <person name="Chen Z."/>
            <person name="Lan J."/>
            <person name="Che J."/>
            <person name="Ge C."/>
            <person name="Shi H."/>
            <person name="Pan Z."/>
            <person name="Liu X."/>
        </authorList>
    </citation>
    <scope>NUCLEOTIDE SEQUENCE [LARGE SCALE GENOMIC DNA]</scope>
    <source>
        <strain evidence="2">DSM 16467</strain>
    </source>
</reference>
<dbReference type="EMBL" id="LILC01000002">
    <property type="protein sequence ID" value="KOO50696.1"/>
    <property type="molecule type" value="Genomic_DNA"/>
</dbReference>
<name>A0A0M0LI91_9BACI</name>
<accession>A0A0M0LI91</accession>
<organism evidence="1 2">
    <name type="scientific">Priestia koreensis</name>
    <dbReference type="NCBI Taxonomy" id="284581"/>
    <lineage>
        <taxon>Bacteria</taxon>
        <taxon>Bacillati</taxon>
        <taxon>Bacillota</taxon>
        <taxon>Bacilli</taxon>
        <taxon>Bacillales</taxon>
        <taxon>Bacillaceae</taxon>
        <taxon>Priestia</taxon>
    </lineage>
</organism>
<protein>
    <submittedName>
        <fullName evidence="1">Uncharacterized protein</fullName>
    </submittedName>
</protein>
<proteinExistence type="predicted"/>
<gene>
    <name evidence="1" type="ORF">AMD01_02840</name>
</gene>
<dbReference type="PATRIC" id="fig|284581.3.peg.846"/>
<dbReference type="AlphaFoldDB" id="A0A0M0LI91"/>
<comment type="caution">
    <text evidence="1">The sequence shown here is derived from an EMBL/GenBank/DDBJ whole genome shotgun (WGS) entry which is preliminary data.</text>
</comment>